<sequence>MENKETIDDWLLKKMMLLGRIAANTNTQSRFIQRREMKGLCRVAGEWEALIKELKYIDQQLAGKIAGERYAHLLPAFQVIAEKQKKILNHGYQVLQEAMIERSRIAAELAASKQMKQLRKGYVDHWSTAPQGSRFNEKG</sequence>
<dbReference type="Proteomes" id="UP000295063">
    <property type="component" value="Unassembled WGS sequence"/>
</dbReference>
<name>A0A4V2Q7T5_9FIRM</name>
<comment type="caution">
    <text evidence="1">The sequence shown here is derived from an EMBL/GenBank/DDBJ whole genome shotgun (WGS) entry which is preliminary data.</text>
</comment>
<evidence type="ECO:0000313" key="2">
    <source>
        <dbReference type="Proteomes" id="UP000295063"/>
    </source>
</evidence>
<accession>A0A4V2Q7T5</accession>
<evidence type="ECO:0000313" key="1">
    <source>
        <dbReference type="EMBL" id="TCL33313.1"/>
    </source>
</evidence>
<protein>
    <submittedName>
        <fullName evidence="1">Uncharacterized protein</fullName>
    </submittedName>
</protein>
<reference evidence="1 2" key="1">
    <citation type="submission" date="2019-03" db="EMBL/GenBank/DDBJ databases">
        <title>Genomic Encyclopedia of Type Strains, Phase IV (KMG-IV): sequencing the most valuable type-strain genomes for metagenomic binning, comparative biology and taxonomic classification.</title>
        <authorList>
            <person name="Goeker M."/>
        </authorList>
    </citation>
    <scope>NUCLEOTIDE SEQUENCE [LARGE SCALE GENOMIC DNA]</scope>
    <source>
        <strain evidence="1 2">DSM 15969</strain>
    </source>
</reference>
<keyword evidence="2" id="KW-1185">Reference proteome</keyword>
<dbReference type="AlphaFoldDB" id="A0A4V2Q7T5"/>
<organism evidence="1 2">
    <name type="scientific">Anaerospora hongkongensis</name>
    <dbReference type="NCBI Taxonomy" id="244830"/>
    <lineage>
        <taxon>Bacteria</taxon>
        <taxon>Bacillati</taxon>
        <taxon>Bacillota</taxon>
        <taxon>Negativicutes</taxon>
        <taxon>Selenomonadales</taxon>
        <taxon>Sporomusaceae</taxon>
        <taxon>Anaerospora</taxon>
    </lineage>
</organism>
<dbReference type="RefSeq" id="WP_132083182.1">
    <property type="nucleotide sequence ID" value="NZ_SLUI01000018.1"/>
</dbReference>
<dbReference type="EMBL" id="SLUI01000018">
    <property type="protein sequence ID" value="TCL33313.1"/>
    <property type="molecule type" value="Genomic_DNA"/>
</dbReference>
<dbReference type="OrthoDB" id="1681932at2"/>
<proteinExistence type="predicted"/>
<gene>
    <name evidence="1" type="ORF">EV210_11886</name>
</gene>